<dbReference type="InterPro" id="IPR007627">
    <property type="entry name" value="RNA_pol_sigma70_r2"/>
</dbReference>
<dbReference type="SUPFAM" id="SSF54427">
    <property type="entry name" value="NTF2-like"/>
    <property type="match status" value="1"/>
</dbReference>
<organism evidence="8 9">
    <name type="scientific">Cryptosporangium japonicum</name>
    <dbReference type="NCBI Taxonomy" id="80872"/>
    <lineage>
        <taxon>Bacteria</taxon>
        <taxon>Bacillati</taxon>
        <taxon>Actinomycetota</taxon>
        <taxon>Actinomycetes</taxon>
        <taxon>Cryptosporangiales</taxon>
        <taxon>Cryptosporangiaceae</taxon>
        <taxon>Cryptosporangium</taxon>
    </lineage>
</organism>
<dbReference type="Pfam" id="PF04542">
    <property type="entry name" value="Sigma70_r2"/>
    <property type="match status" value="1"/>
</dbReference>
<comment type="caution">
    <text evidence="8">The sequence shown here is derived from an EMBL/GenBank/DDBJ whole genome shotgun (WGS) entry which is preliminary data.</text>
</comment>
<feature type="domain" description="RNA polymerase sigma-70 region 2" evidence="6">
    <location>
        <begin position="30"/>
        <end position="95"/>
    </location>
</feature>
<proteinExistence type="inferred from homology"/>
<dbReference type="EMBL" id="BAAAGX010000034">
    <property type="protein sequence ID" value="GAA0276479.1"/>
    <property type="molecule type" value="Genomic_DNA"/>
</dbReference>
<feature type="domain" description="RNA polymerase sigma factor 70 region 4 type 2" evidence="7">
    <location>
        <begin position="138"/>
        <end position="189"/>
    </location>
</feature>
<dbReference type="InterPro" id="IPR014305">
    <property type="entry name" value="RNA_pol_sigma-G_actinobac"/>
</dbReference>
<evidence type="ECO:0000256" key="3">
    <source>
        <dbReference type="ARBA" id="ARBA00023015"/>
    </source>
</evidence>
<dbReference type="Gene3D" id="1.10.1740.10">
    <property type="match status" value="1"/>
</dbReference>
<dbReference type="NCBIfam" id="NF006089">
    <property type="entry name" value="PRK08241.1"/>
    <property type="match status" value="1"/>
</dbReference>
<evidence type="ECO:0000259" key="6">
    <source>
        <dbReference type="Pfam" id="PF04542"/>
    </source>
</evidence>
<dbReference type="Pfam" id="PF08281">
    <property type="entry name" value="Sigma70_r4_2"/>
    <property type="match status" value="1"/>
</dbReference>
<accession>A0ABN0V5W6</accession>
<gene>
    <name evidence="8" type="ORF">GCM10009539_75350</name>
</gene>
<dbReference type="InterPro" id="IPR013324">
    <property type="entry name" value="RNA_pol_sigma_r3/r4-like"/>
</dbReference>
<dbReference type="InterPro" id="IPR039425">
    <property type="entry name" value="RNA_pol_sigma-70-like"/>
</dbReference>
<dbReference type="PANTHER" id="PTHR43133:SF65">
    <property type="entry name" value="ECF RNA POLYMERASE SIGMA FACTOR SIGG"/>
    <property type="match status" value="1"/>
</dbReference>
<dbReference type="InterPro" id="IPR032710">
    <property type="entry name" value="NTF2-like_dom_sf"/>
</dbReference>
<dbReference type="SUPFAM" id="SSF88659">
    <property type="entry name" value="Sigma3 and sigma4 domains of RNA polymerase sigma factors"/>
    <property type="match status" value="1"/>
</dbReference>
<dbReference type="Gene3D" id="3.10.450.50">
    <property type="match status" value="1"/>
</dbReference>
<dbReference type="NCBIfam" id="TIGR02960">
    <property type="entry name" value="SigX5"/>
    <property type="match status" value="1"/>
</dbReference>
<protein>
    <submittedName>
        <fullName evidence="8">Sigma-70 family RNA polymerase sigma factor</fullName>
    </submittedName>
</protein>
<keyword evidence="5" id="KW-0804">Transcription</keyword>
<dbReference type="NCBIfam" id="TIGR02937">
    <property type="entry name" value="sigma70-ECF"/>
    <property type="match status" value="1"/>
</dbReference>
<keyword evidence="9" id="KW-1185">Reference proteome</keyword>
<evidence type="ECO:0000256" key="5">
    <source>
        <dbReference type="ARBA" id="ARBA00023163"/>
    </source>
</evidence>
<sequence length="327" mass="35551">MTYGDLVSSSGEVLAAARSGDGTAFDALLAPHLRALHVHCYRMLGSYADAEEAVQEATLRAWRGLPGYREAAPLRHWLYRIATTTCLKMINRRGRDPLTAAAEVSWLQPYPDALLDQLTDHDADPAAVVARRESIALAFITALQMLPATQRAVLILREVLGWSAREVADLLGTTVAGVNSALQRARATLTDAPDAAPRALTGREQDVLDRFLHAWHACDIPALAVVLRDDVTMTMPPQAIRLVGRDAVVGFLATVPADGRLDRIRLVVTRANGHPALAAYLPDDAEQWDCRGYGIMVLTIHDDRVATITGFPDPSLFPLFDLPATVP</sequence>
<dbReference type="InterPro" id="IPR014284">
    <property type="entry name" value="RNA_pol_sigma-70_dom"/>
</dbReference>
<evidence type="ECO:0000313" key="9">
    <source>
        <dbReference type="Proteomes" id="UP001500967"/>
    </source>
</evidence>
<keyword evidence="4" id="KW-0731">Sigma factor</keyword>
<evidence type="ECO:0000256" key="4">
    <source>
        <dbReference type="ARBA" id="ARBA00023082"/>
    </source>
</evidence>
<comment type="similarity">
    <text evidence="1">Belongs to the sigma-70 factor family. ECF subfamily.</text>
</comment>
<comment type="subunit">
    <text evidence="2">Interacts transiently with the RNA polymerase catalytic core formed by RpoA, RpoB, RpoC and RpoZ (2 alpha, 1 beta, 1 beta' and 1 omega subunit) to form the RNA polymerase holoenzyme that can initiate transcription.</text>
</comment>
<name>A0ABN0V5W6_9ACTN</name>
<dbReference type="PANTHER" id="PTHR43133">
    <property type="entry name" value="RNA POLYMERASE ECF-TYPE SIGMA FACTO"/>
    <property type="match status" value="1"/>
</dbReference>
<reference evidence="8 9" key="1">
    <citation type="journal article" date="2019" name="Int. J. Syst. Evol. Microbiol.">
        <title>The Global Catalogue of Microorganisms (GCM) 10K type strain sequencing project: providing services to taxonomists for standard genome sequencing and annotation.</title>
        <authorList>
            <consortium name="The Broad Institute Genomics Platform"/>
            <consortium name="The Broad Institute Genome Sequencing Center for Infectious Disease"/>
            <person name="Wu L."/>
            <person name="Ma J."/>
        </authorList>
    </citation>
    <scope>NUCLEOTIDE SEQUENCE [LARGE SCALE GENOMIC DNA]</scope>
    <source>
        <strain evidence="8 9">JCM 10425</strain>
    </source>
</reference>
<evidence type="ECO:0000256" key="1">
    <source>
        <dbReference type="ARBA" id="ARBA00010641"/>
    </source>
</evidence>
<dbReference type="InterPro" id="IPR013325">
    <property type="entry name" value="RNA_pol_sigma_r2"/>
</dbReference>
<evidence type="ECO:0000259" key="7">
    <source>
        <dbReference type="Pfam" id="PF08281"/>
    </source>
</evidence>
<dbReference type="SUPFAM" id="SSF88946">
    <property type="entry name" value="Sigma2 domain of RNA polymerase sigma factors"/>
    <property type="match status" value="1"/>
</dbReference>
<keyword evidence="3" id="KW-0805">Transcription regulation</keyword>
<dbReference type="InterPro" id="IPR036388">
    <property type="entry name" value="WH-like_DNA-bd_sf"/>
</dbReference>
<dbReference type="CDD" id="cd06171">
    <property type="entry name" value="Sigma70_r4"/>
    <property type="match status" value="1"/>
</dbReference>
<dbReference type="InterPro" id="IPR013249">
    <property type="entry name" value="RNA_pol_sigma70_r4_t2"/>
</dbReference>
<dbReference type="Proteomes" id="UP001500967">
    <property type="component" value="Unassembled WGS sequence"/>
</dbReference>
<evidence type="ECO:0000256" key="2">
    <source>
        <dbReference type="ARBA" id="ARBA00011344"/>
    </source>
</evidence>
<evidence type="ECO:0000313" key="8">
    <source>
        <dbReference type="EMBL" id="GAA0276479.1"/>
    </source>
</evidence>
<dbReference type="Gene3D" id="1.10.10.10">
    <property type="entry name" value="Winged helix-like DNA-binding domain superfamily/Winged helix DNA-binding domain"/>
    <property type="match status" value="1"/>
</dbReference>